<evidence type="ECO:0008006" key="10">
    <source>
        <dbReference type="Google" id="ProtNLM"/>
    </source>
</evidence>
<organism evidence="8 9">
    <name type="scientific">Erythranthe guttata</name>
    <name type="common">Yellow monkey flower</name>
    <name type="synonym">Mimulus guttatus</name>
    <dbReference type="NCBI Taxonomy" id="4155"/>
    <lineage>
        <taxon>Eukaryota</taxon>
        <taxon>Viridiplantae</taxon>
        <taxon>Streptophyta</taxon>
        <taxon>Embryophyta</taxon>
        <taxon>Tracheophyta</taxon>
        <taxon>Spermatophyta</taxon>
        <taxon>Magnoliopsida</taxon>
        <taxon>eudicotyledons</taxon>
        <taxon>Gunneridae</taxon>
        <taxon>Pentapetalae</taxon>
        <taxon>asterids</taxon>
        <taxon>lamiids</taxon>
        <taxon>Lamiales</taxon>
        <taxon>Phrymaceae</taxon>
        <taxon>Erythranthe</taxon>
    </lineage>
</organism>
<comment type="subcellular location">
    <subcellularLocation>
        <location evidence="1">Membrane</location>
    </subcellularLocation>
</comment>
<evidence type="ECO:0000313" key="8">
    <source>
        <dbReference type="EMBL" id="EYU20770.1"/>
    </source>
</evidence>
<evidence type="ECO:0000256" key="6">
    <source>
        <dbReference type="SAM" id="MobiDB-lite"/>
    </source>
</evidence>
<protein>
    <recommendedName>
        <fullName evidence="10">Protein FATTY ACID EXPORT 1, chloroplastic</fullName>
    </recommendedName>
</protein>
<evidence type="ECO:0000256" key="3">
    <source>
        <dbReference type="ARBA" id="ARBA00022692"/>
    </source>
</evidence>
<dbReference type="GO" id="GO:0015908">
    <property type="term" value="P:fatty acid transport"/>
    <property type="evidence" value="ECO:0000318"/>
    <property type="project" value="GO_Central"/>
</dbReference>
<dbReference type="OMA" id="ALLWKNM"/>
<feature type="region of interest" description="Disordered" evidence="6">
    <location>
        <begin position="50"/>
        <end position="69"/>
    </location>
</feature>
<dbReference type="Proteomes" id="UP000030748">
    <property type="component" value="Unassembled WGS sequence"/>
</dbReference>
<evidence type="ECO:0000256" key="1">
    <source>
        <dbReference type="ARBA" id="ARBA00004370"/>
    </source>
</evidence>
<feature type="transmembrane region" description="Helical" evidence="7">
    <location>
        <begin position="90"/>
        <end position="110"/>
    </location>
</feature>
<dbReference type="PhylomeDB" id="A0A022Q2M4"/>
<dbReference type="GO" id="GO:0009706">
    <property type="term" value="C:chloroplast inner membrane"/>
    <property type="evidence" value="ECO:0000318"/>
    <property type="project" value="GO_Central"/>
</dbReference>
<feature type="transmembrane region" description="Helical" evidence="7">
    <location>
        <begin position="145"/>
        <end position="163"/>
    </location>
</feature>
<keyword evidence="3 7" id="KW-0812">Transmembrane</keyword>
<reference evidence="8 9" key="1">
    <citation type="journal article" date="2013" name="Proc. Natl. Acad. Sci. U.S.A.">
        <title>Fine-scale variation in meiotic recombination in Mimulus inferred from population shotgun sequencing.</title>
        <authorList>
            <person name="Hellsten U."/>
            <person name="Wright K.M."/>
            <person name="Jenkins J."/>
            <person name="Shu S."/>
            <person name="Yuan Y."/>
            <person name="Wessler S.R."/>
            <person name="Schmutz J."/>
            <person name="Willis J.H."/>
            <person name="Rokhsar D.S."/>
        </authorList>
    </citation>
    <scope>NUCLEOTIDE SEQUENCE [LARGE SCALE GENOMIC DNA]</scope>
    <source>
        <strain evidence="9">cv. DUN x IM62</strain>
    </source>
</reference>
<feature type="transmembrane region" description="Helical" evidence="7">
    <location>
        <begin position="116"/>
        <end position="133"/>
    </location>
</feature>
<proteinExistence type="inferred from homology"/>
<accession>A0A022Q2M4</accession>
<evidence type="ECO:0000313" key="9">
    <source>
        <dbReference type="Proteomes" id="UP000030748"/>
    </source>
</evidence>
<gene>
    <name evidence="8" type="ORF">MIMGU_mgv1a013685mg</name>
</gene>
<evidence type="ECO:0000256" key="5">
    <source>
        <dbReference type="ARBA" id="ARBA00023136"/>
    </source>
</evidence>
<dbReference type="InterPro" id="IPR044890">
    <property type="entry name" value="TMEM14_sf"/>
</dbReference>
<feature type="transmembrane region" description="Helical" evidence="7">
    <location>
        <begin position="175"/>
        <end position="194"/>
    </location>
</feature>
<dbReference type="STRING" id="4155.A0A022Q2M4"/>
<dbReference type="InterPro" id="IPR005349">
    <property type="entry name" value="TMEM14"/>
</dbReference>
<feature type="compositionally biased region" description="Polar residues" evidence="6">
    <location>
        <begin position="50"/>
        <end position="65"/>
    </location>
</feature>
<dbReference type="Pfam" id="PF03647">
    <property type="entry name" value="Tmemb_14"/>
    <property type="match status" value="1"/>
</dbReference>
<dbReference type="KEGG" id="egt:105976535"/>
<keyword evidence="9" id="KW-1185">Reference proteome</keyword>
<dbReference type="PANTHER" id="PTHR12668:SF55">
    <property type="entry name" value="PROTEIN FATTY ACID EXPORT 1, CHLOROPLASTIC-LIKE"/>
    <property type="match status" value="1"/>
</dbReference>
<evidence type="ECO:0000256" key="2">
    <source>
        <dbReference type="ARBA" id="ARBA00007590"/>
    </source>
</evidence>
<sequence length="213" mass="23238">MSSAITQLSCFSSIVSSRRLNLQTGSYRLPTRFRPGKVLINVTNSYEHGTTVSNSEKKTTPSYTKDTSHNQHIEEQVVSQSKTAAKIHDFCLGIPFGGLILGGGLVGFIFSRSPVTLSTGILFGSAILALSIFSMKVWREGESSFPFILGQAVLSVAFLWKNFQAYFQTKKLFPTGFNVVISAAMLCFYYYVVISGGNPPPKKLKPETAAEGS</sequence>
<dbReference type="OrthoDB" id="655183at2759"/>
<dbReference type="AlphaFoldDB" id="A0A022Q2M4"/>
<dbReference type="GO" id="GO:0015245">
    <property type="term" value="F:fatty acid transmembrane transporter activity"/>
    <property type="evidence" value="ECO:0000318"/>
    <property type="project" value="GO_Central"/>
</dbReference>
<evidence type="ECO:0000256" key="7">
    <source>
        <dbReference type="SAM" id="Phobius"/>
    </source>
</evidence>
<dbReference type="PANTHER" id="PTHR12668">
    <property type="entry name" value="TRANSMEMBRANE PROTEIN 14, 15"/>
    <property type="match status" value="1"/>
</dbReference>
<dbReference type="EMBL" id="KI632259">
    <property type="protein sequence ID" value="EYU20770.1"/>
    <property type="molecule type" value="Genomic_DNA"/>
</dbReference>
<name>A0A022Q2M4_ERYGU</name>
<keyword evidence="4 7" id="KW-1133">Transmembrane helix</keyword>
<dbReference type="Gene3D" id="1.10.10.1740">
    <property type="entry name" value="Transmembrane protein 14-like"/>
    <property type="match status" value="1"/>
</dbReference>
<evidence type="ECO:0000256" key="4">
    <source>
        <dbReference type="ARBA" id="ARBA00022989"/>
    </source>
</evidence>
<dbReference type="eggNOG" id="KOG4267">
    <property type="taxonomic scope" value="Eukaryota"/>
</dbReference>
<keyword evidence="5 7" id="KW-0472">Membrane</keyword>
<comment type="similarity">
    <text evidence="2">Belongs to the TMEM14 family.</text>
</comment>